<proteinExistence type="predicted"/>
<comment type="caution">
    <text evidence="2">The sequence shown here is derived from an EMBL/GenBank/DDBJ whole genome shotgun (WGS) entry which is preliminary data.</text>
</comment>
<dbReference type="CDD" id="cd00037">
    <property type="entry name" value="CLECT"/>
    <property type="match status" value="1"/>
</dbReference>
<evidence type="ECO:0000313" key="2">
    <source>
        <dbReference type="EMBL" id="GFS06316.1"/>
    </source>
</evidence>
<evidence type="ECO:0000313" key="3">
    <source>
        <dbReference type="Proteomes" id="UP000762676"/>
    </source>
</evidence>
<reference evidence="2 3" key="1">
    <citation type="journal article" date="2021" name="Elife">
        <title>Chloroplast acquisition without the gene transfer in kleptoplastic sea slugs, Plakobranchus ocellatus.</title>
        <authorList>
            <person name="Maeda T."/>
            <person name="Takahashi S."/>
            <person name="Yoshida T."/>
            <person name="Shimamura S."/>
            <person name="Takaki Y."/>
            <person name="Nagai Y."/>
            <person name="Toyoda A."/>
            <person name="Suzuki Y."/>
            <person name="Arimoto A."/>
            <person name="Ishii H."/>
            <person name="Satoh N."/>
            <person name="Nishiyama T."/>
            <person name="Hasebe M."/>
            <person name="Maruyama T."/>
            <person name="Minagawa J."/>
            <person name="Obokata J."/>
            <person name="Shigenobu S."/>
        </authorList>
    </citation>
    <scope>NUCLEOTIDE SEQUENCE [LARGE SCALE GENOMIC DNA]</scope>
</reference>
<protein>
    <submittedName>
        <fullName evidence="2">Layilin</fullName>
    </submittedName>
</protein>
<gene>
    <name evidence="2" type="ORF">ElyMa_002962300</name>
</gene>
<dbReference type="Gene3D" id="3.10.100.10">
    <property type="entry name" value="Mannose-Binding Protein A, subunit A"/>
    <property type="match status" value="1"/>
</dbReference>
<accession>A0AAV4I9X7</accession>
<dbReference type="EMBL" id="BMAT01006103">
    <property type="protein sequence ID" value="GFS06316.1"/>
    <property type="molecule type" value="Genomic_DNA"/>
</dbReference>
<sequence length="239" mass="26614">MKPQSFCPEKYRKVSDNYFVETTTACFRFDASSDTIDYYKARDECLKDWGNLASITNAKENYIVTKKLQNLKISKKFWLGLCNWEEAGKMAFKWEDNSSSRFTFWANSYDSQTDKHTCAVLDNTDASSTARADIYVAVTTDAATTVATDDSNRMTTKAAFVYTTDRFGAFASKPPDMKTNAPLILTPANNAPAPVMDAAASSLLIDEDDECIFDCPDLDCGMEGFEVADNGCQLCKCNE</sequence>
<name>A0AAV4I9X7_9GAST</name>
<dbReference type="InterPro" id="IPR016187">
    <property type="entry name" value="CTDL_fold"/>
</dbReference>
<dbReference type="AlphaFoldDB" id="A0AAV4I9X7"/>
<feature type="domain" description="C-type lectin" evidence="1">
    <location>
        <begin position="22"/>
        <end position="121"/>
    </location>
</feature>
<dbReference type="SUPFAM" id="SSF56436">
    <property type="entry name" value="C-type lectin-like"/>
    <property type="match status" value="1"/>
</dbReference>
<dbReference type="InterPro" id="IPR050111">
    <property type="entry name" value="C-type_lectin/snaclec_domain"/>
</dbReference>
<evidence type="ECO:0000259" key="1">
    <source>
        <dbReference type="PROSITE" id="PS50041"/>
    </source>
</evidence>
<dbReference type="InterPro" id="IPR001304">
    <property type="entry name" value="C-type_lectin-like"/>
</dbReference>
<dbReference type="PANTHER" id="PTHR22803">
    <property type="entry name" value="MANNOSE, PHOSPHOLIPASE, LECTIN RECEPTOR RELATED"/>
    <property type="match status" value="1"/>
</dbReference>
<dbReference type="Pfam" id="PF00059">
    <property type="entry name" value="Lectin_C"/>
    <property type="match status" value="1"/>
</dbReference>
<dbReference type="Proteomes" id="UP000762676">
    <property type="component" value="Unassembled WGS sequence"/>
</dbReference>
<dbReference type="PROSITE" id="PS50041">
    <property type="entry name" value="C_TYPE_LECTIN_2"/>
    <property type="match status" value="1"/>
</dbReference>
<organism evidence="2 3">
    <name type="scientific">Elysia marginata</name>
    <dbReference type="NCBI Taxonomy" id="1093978"/>
    <lineage>
        <taxon>Eukaryota</taxon>
        <taxon>Metazoa</taxon>
        <taxon>Spiralia</taxon>
        <taxon>Lophotrochozoa</taxon>
        <taxon>Mollusca</taxon>
        <taxon>Gastropoda</taxon>
        <taxon>Heterobranchia</taxon>
        <taxon>Euthyneura</taxon>
        <taxon>Panpulmonata</taxon>
        <taxon>Sacoglossa</taxon>
        <taxon>Placobranchoidea</taxon>
        <taxon>Plakobranchidae</taxon>
        <taxon>Elysia</taxon>
    </lineage>
</organism>
<keyword evidence="3" id="KW-1185">Reference proteome</keyword>
<dbReference type="SMART" id="SM00034">
    <property type="entry name" value="CLECT"/>
    <property type="match status" value="1"/>
</dbReference>
<dbReference type="InterPro" id="IPR016186">
    <property type="entry name" value="C-type_lectin-like/link_sf"/>
</dbReference>